<feature type="domain" description="Response regulatory" evidence="6">
    <location>
        <begin position="6"/>
        <end position="122"/>
    </location>
</feature>
<keyword evidence="5" id="KW-0597">Phosphoprotein</keyword>
<evidence type="ECO:0000256" key="4">
    <source>
        <dbReference type="ARBA" id="ARBA00023163"/>
    </source>
</evidence>
<dbReference type="AlphaFoldDB" id="A0A3R7GU99"/>
<dbReference type="PANTHER" id="PTHR34236:SF1">
    <property type="entry name" value="DIMETHYL SULFOXIDE REDUCTASE TRANSCRIPTIONAL ACTIVATOR"/>
    <property type="match status" value="1"/>
</dbReference>
<dbReference type="InterPro" id="IPR001789">
    <property type="entry name" value="Sig_transdc_resp-reg_receiver"/>
</dbReference>
<dbReference type="SUPFAM" id="SSF55781">
    <property type="entry name" value="GAF domain-like"/>
    <property type="match status" value="2"/>
</dbReference>
<keyword evidence="2" id="KW-0418">Kinase</keyword>
<organism evidence="7 8">
    <name type="scientific">Halopiger aswanensis</name>
    <dbReference type="NCBI Taxonomy" id="148449"/>
    <lineage>
        <taxon>Archaea</taxon>
        <taxon>Methanobacteriati</taxon>
        <taxon>Methanobacteriota</taxon>
        <taxon>Stenosarchaea group</taxon>
        <taxon>Halobacteria</taxon>
        <taxon>Halobacteriales</taxon>
        <taxon>Natrialbaceae</taxon>
        <taxon>Halopiger</taxon>
    </lineage>
</organism>
<feature type="modified residue" description="4-aspartylphosphate" evidence="5">
    <location>
        <position position="57"/>
    </location>
</feature>
<reference evidence="7 8" key="1">
    <citation type="submission" date="2018-09" db="EMBL/GenBank/DDBJ databases">
        <title>Genomic Encyclopedia of Archaeal and Bacterial Type Strains, Phase II (KMG-II): from individual species to whole genera.</title>
        <authorList>
            <person name="Goeker M."/>
        </authorList>
    </citation>
    <scope>NUCLEOTIDE SEQUENCE [LARGE SCALE GENOMIC DNA]</scope>
    <source>
        <strain evidence="7 8">DSM 13151</strain>
    </source>
</reference>
<sequence>MTNSITVLVVDNEPGFATLAKEMLEHERESIDAVPATSADEALELLDQRAIDCIVSDYEMPAMSGLELLERVREDDPDLPFILFTGRGSEEVASEAIAAGVTQYLQKGTGDEQYTLLANQITNAVSQYRAETELRESERRYERTLTTLHETTRDLMRAESKTEIYRSAVDTAGDILDVPLAVAYAFDPTDGCLERAAATDSQTLAEPVTTMQRGESRVWNAFSEGDSAYYEDLECDDVPEAARDVEPSPQTDRGRSELIVPLGTHGVLIARTEDADGFDEMMTELLHILAANTEAALDRAEREQLLRDRDRTLTRKNEELTRLNHINEIVREINHGVAQAATREEIESIVCERLADTDRYRFAWLATTDDEPPEPTAWAGVDATYVDRIRDGGACAPEIELVEETLEANGVRVVENVLEADAWSQRRKEALTYGFQTVLAVPLVDDERQHGVLVVHVGGVDAIGDGERDVLGELGETIGHAIRSVERTRALLTDSRLELELRCTDPRLLLNRLTERVDAPIALEGVIDRGDEIVAFVSAPTTAAIPELVADKASVTSVSAVSDGDDESLFEVTVEPTPFFEILRGYDVALRTAVGESGATTLTLEVPQRVEPRSLVESIAEAYPETELEARRETTTLSARQLDTHLEEQLTEKQLEALQAAHYSGFFEWPRESTGEDLAATLSVSAPTYHYHLRAAQRKLVSLAFDGDSS</sequence>
<dbReference type="PROSITE" id="PS50110">
    <property type="entry name" value="RESPONSE_REGULATORY"/>
    <property type="match status" value="1"/>
</dbReference>
<dbReference type="SMART" id="SM00065">
    <property type="entry name" value="GAF"/>
    <property type="match status" value="2"/>
</dbReference>
<dbReference type="Pfam" id="PF13185">
    <property type="entry name" value="GAF_2"/>
    <property type="match status" value="2"/>
</dbReference>
<keyword evidence="4" id="KW-0804">Transcription</keyword>
<dbReference type="InterPro" id="IPR031803">
    <property type="entry name" value="BAT_GAF/HTH-assoc"/>
</dbReference>
<evidence type="ECO:0000256" key="3">
    <source>
        <dbReference type="ARBA" id="ARBA00023015"/>
    </source>
</evidence>
<evidence type="ECO:0000256" key="2">
    <source>
        <dbReference type="ARBA" id="ARBA00022777"/>
    </source>
</evidence>
<dbReference type="PANTHER" id="PTHR34236">
    <property type="entry name" value="DIMETHYL SULFOXIDE REDUCTASE TRANSCRIPTIONAL ACTIVATOR"/>
    <property type="match status" value="1"/>
</dbReference>
<dbReference type="GO" id="GO:0000160">
    <property type="term" value="P:phosphorelay signal transduction system"/>
    <property type="evidence" value="ECO:0007669"/>
    <property type="project" value="InterPro"/>
</dbReference>
<keyword evidence="3" id="KW-0805">Transcription regulation</keyword>
<proteinExistence type="predicted"/>
<dbReference type="Gene3D" id="3.30.450.40">
    <property type="match status" value="2"/>
</dbReference>
<dbReference type="InterPro" id="IPR011006">
    <property type="entry name" value="CheY-like_superfamily"/>
</dbReference>
<dbReference type="SMART" id="SM00448">
    <property type="entry name" value="REC"/>
    <property type="match status" value="1"/>
</dbReference>
<dbReference type="CDD" id="cd00156">
    <property type="entry name" value="REC"/>
    <property type="match status" value="1"/>
</dbReference>
<dbReference type="GO" id="GO:0016301">
    <property type="term" value="F:kinase activity"/>
    <property type="evidence" value="ECO:0007669"/>
    <property type="project" value="UniProtKB-KW"/>
</dbReference>
<evidence type="ECO:0000256" key="5">
    <source>
        <dbReference type="PROSITE-ProRule" id="PRU00169"/>
    </source>
</evidence>
<name>A0A3R7GU99_9EURY</name>
<keyword evidence="8" id="KW-1185">Reference proteome</keyword>
<evidence type="ECO:0000313" key="7">
    <source>
        <dbReference type="EMBL" id="RKD93493.1"/>
    </source>
</evidence>
<dbReference type="InterPro" id="IPR007050">
    <property type="entry name" value="HTH_bacterioopsin"/>
</dbReference>
<accession>A0A3R7GU99</accession>
<dbReference type="InterPro" id="IPR029016">
    <property type="entry name" value="GAF-like_dom_sf"/>
</dbReference>
<dbReference type="RefSeq" id="WP_120245501.1">
    <property type="nucleotide sequence ID" value="NZ_RAPO01000003.1"/>
</dbReference>
<keyword evidence="1" id="KW-0808">Transferase</keyword>
<dbReference type="SUPFAM" id="SSF52172">
    <property type="entry name" value="CheY-like"/>
    <property type="match status" value="1"/>
</dbReference>
<protein>
    <submittedName>
        <fullName evidence="7">GAF domain-containing protein</fullName>
    </submittedName>
</protein>
<comment type="caution">
    <text evidence="7">The sequence shown here is derived from an EMBL/GenBank/DDBJ whole genome shotgun (WGS) entry which is preliminary data.</text>
</comment>
<dbReference type="Gene3D" id="3.40.50.2300">
    <property type="match status" value="1"/>
</dbReference>
<dbReference type="EMBL" id="RAPO01000003">
    <property type="protein sequence ID" value="RKD93493.1"/>
    <property type="molecule type" value="Genomic_DNA"/>
</dbReference>
<dbReference type="InterPro" id="IPR003018">
    <property type="entry name" value="GAF"/>
</dbReference>
<evidence type="ECO:0000313" key="8">
    <source>
        <dbReference type="Proteomes" id="UP000283805"/>
    </source>
</evidence>
<evidence type="ECO:0000256" key="1">
    <source>
        <dbReference type="ARBA" id="ARBA00022679"/>
    </source>
</evidence>
<dbReference type="OrthoDB" id="165911at2157"/>
<dbReference type="Proteomes" id="UP000283805">
    <property type="component" value="Unassembled WGS sequence"/>
</dbReference>
<dbReference type="Pfam" id="PF15915">
    <property type="entry name" value="BAT"/>
    <property type="match status" value="1"/>
</dbReference>
<dbReference type="Pfam" id="PF04967">
    <property type="entry name" value="HTH_10"/>
    <property type="match status" value="1"/>
</dbReference>
<dbReference type="Pfam" id="PF00072">
    <property type="entry name" value="Response_reg"/>
    <property type="match status" value="1"/>
</dbReference>
<evidence type="ECO:0000259" key="6">
    <source>
        <dbReference type="PROSITE" id="PS50110"/>
    </source>
</evidence>
<gene>
    <name evidence="7" type="ORF">ATJ93_3122</name>
</gene>